<proteinExistence type="predicted"/>
<sequence length="83" mass="9351">MREEMSQSPEEVGDDPHVDETYLYYKVVSVDHRGRVYGLGSMGRRYNDPCASSSQGPSTQDFATLQFNVSCLTSIVEDQQNQI</sequence>
<protein>
    <submittedName>
        <fullName evidence="1">Uncharacterized protein</fullName>
    </submittedName>
</protein>
<keyword evidence="2" id="KW-1185">Reference proteome</keyword>
<comment type="caution">
    <text evidence="1">The sequence shown here is derived from an EMBL/GenBank/DDBJ whole genome shotgun (WGS) entry which is preliminary data.</text>
</comment>
<accession>A0AAP0HNZ8</accession>
<dbReference type="EMBL" id="JBBNAE010000010">
    <property type="protein sequence ID" value="KAK9091542.1"/>
    <property type="molecule type" value="Genomic_DNA"/>
</dbReference>
<evidence type="ECO:0000313" key="1">
    <source>
        <dbReference type="EMBL" id="KAK9091542.1"/>
    </source>
</evidence>
<evidence type="ECO:0000313" key="2">
    <source>
        <dbReference type="Proteomes" id="UP001417504"/>
    </source>
</evidence>
<name>A0AAP0HNZ8_9MAGN</name>
<organism evidence="1 2">
    <name type="scientific">Stephania japonica</name>
    <dbReference type="NCBI Taxonomy" id="461633"/>
    <lineage>
        <taxon>Eukaryota</taxon>
        <taxon>Viridiplantae</taxon>
        <taxon>Streptophyta</taxon>
        <taxon>Embryophyta</taxon>
        <taxon>Tracheophyta</taxon>
        <taxon>Spermatophyta</taxon>
        <taxon>Magnoliopsida</taxon>
        <taxon>Ranunculales</taxon>
        <taxon>Menispermaceae</taxon>
        <taxon>Menispermoideae</taxon>
        <taxon>Cissampelideae</taxon>
        <taxon>Stephania</taxon>
    </lineage>
</organism>
<dbReference type="Proteomes" id="UP001417504">
    <property type="component" value="Unassembled WGS sequence"/>
</dbReference>
<dbReference type="AlphaFoldDB" id="A0AAP0HNZ8"/>
<gene>
    <name evidence="1" type="ORF">Sjap_024719</name>
</gene>
<reference evidence="1 2" key="1">
    <citation type="submission" date="2024-01" db="EMBL/GenBank/DDBJ databases">
        <title>Genome assemblies of Stephania.</title>
        <authorList>
            <person name="Yang L."/>
        </authorList>
    </citation>
    <scope>NUCLEOTIDE SEQUENCE [LARGE SCALE GENOMIC DNA]</scope>
    <source>
        <strain evidence="1">QJT</strain>
        <tissue evidence="1">Leaf</tissue>
    </source>
</reference>